<comment type="caution">
    <text evidence="1">The sequence shown here is derived from an EMBL/GenBank/DDBJ whole genome shotgun (WGS) entry which is preliminary data.</text>
</comment>
<evidence type="ECO:0000313" key="2">
    <source>
        <dbReference type="Proteomes" id="UP000239001"/>
    </source>
</evidence>
<dbReference type="EMBL" id="PXOH01000010">
    <property type="protein sequence ID" value="PSF37214.1"/>
    <property type="molecule type" value="Genomic_DNA"/>
</dbReference>
<dbReference type="RefSeq" id="WP_106456903.1">
    <property type="nucleotide sequence ID" value="NZ_PXOH01000010.1"/>
</dbReference>
<protein>
    <submittedName>
        <fullName evidence="1">Uncharacterized protein</fullName>
    </submittedName>
</protein>
<proteinExistence type="predicted"/>
<name>A0A2T1LXX1_9CHRO</name>
<dbReference type="AlphaFoldDB" id="A0A2T1LXX1"/>
<dbReference type="OrthoDB" id="573720at2"/>
<reference evidence="1 2" key="1">
    <citation type="submission" date="2018-03" db="EMBL/GenBank/DDBJ databases">
        <title>The ancient ancestry and fast evolution of plastids.</title>
        <authorList>
            <person name="Moore K.R."/>
            <person name="Magnabosco C."/>
            <person name="Momper L."/>
            <person name="Gold D.A."/>
            <person name="Bosak T."/>
            <person name="Fournier G.P."/>
        </authorList>
    </citation>
    <scope>NUCLEOTIDE SEQUENCE [LARGE SCALE GENOMIC DNA]</scope>
    <source>
        <strain evidence="1 2">CCALA 016</strain>
    </source>
</reference>
<keyword evidence="2" id="KW-1185">Reference proteome</keyword>
<sequence length="59" mass="7490">MLWKAKQICHPVWQYLNQPVFDRYHSQVWHPYRFWYSYKINLLEKCLKKDINSESHYTQ</sequence>
<gene>
    <name evidence="1" type="ORF">C7H19_10865</name>
</gene>
<evidence type="ECO:0000313" key="1">
    <source>
        <dbReference type="EMBL" id="PSF37214.1"/>
    </source>
</evidence>
<dbReference type="Proteomes" id="UP000239001">
    <property type="component" value="Unassembled WGS sequence"/>
</dbReference>
<organism evidence="1 2">
    <name type="scientific">Aphanothece hegewaldii CCALA 016</name>
    <dbReference type="NCBI Taxonomy" id="2107694"/>
    <lineage>
        <taxon>Bacteria</taxon>
        <taxon>Bacillati</taxon>
        <taxon>Cyanobacteriota</taxon>
        <taxon>Cyanophyceae</taxon>
        <taxon>Oscillatoriophycideae</taxon>
        <taxon>Chroococcales</taxon>
        <taxon>Aphanothecaceae</taxon>
        <taxon>Aphanothece</taxon>
    </lineage>
</organism>
<reference evidence="1 2" key="2">
    <citation type="submission" date="2018-03" db="EMBL/GenBank/DDBJ databases">
        <authorList>
            <person name="Keele B.F."/>
        </authorList>
    </citation>
    <scope>NUCLEOTIDE SEQUENCE [LARGE SCALE GENOMIC DNA]</scope>
    <source>
        <strain evidence="1 2">CCALA 016</strain>
    </source>
</reference>
<accession>A0A2T1LXX1</accession>